<dbReference type="GeneID" id="19013720"/>
<feature type="compositionally biased region" description="Polar residues" evidence="1">
    <location>
        <begin position="95"/>
        <end position="105"/>
    </location>
</feature>
<organism evidence="3 4">
    <name type="scientific">Bathycoccus prasinos</name>
    <dbReference type="NCBI Taxonomy" id="41875"/>
    <lineage>
        <taxon>Eukaryota</taxon>
        <taxon>Viridiplantae</taxon>
        <taxon>Chlorophyta</taxon>
        <taxon>Mamiellophyceae</taxon>
        <taxon>Mamiellales</taxon>
        <taxon>Bathycoccaceae</taxon>
        <taxon>Bathycoccus</taxon>
    </lineage>
</organism>
<evidence type="ECO:0000313" key="3">
    <source>
        <dbReference type="EMBL" id="CCO66514.1"/>
    </source>
</evidence>
<feature type="compositionally biased region" description="Basic residues" evidence="1">
    <location>
        <begin position="68"/>
        <end position="83"/>
    </location>
</feature>
<reference evidence="3 4" key="1">
    <citation type="submission" date="2011-10" db="EMBL/GenBank/DDBJ databases">
        <authorList>
            <person name="Genoscope - CEA"/>
        </authorList>
    </citation>
    <scope>NUCLEOTIDE SEQUENCE [LARGE SCALE GENOMIC DNA]</scope>
    <source>
        <strain evidence="3 4">RCC 1105</strain>
    </source>
</reference>
<feature type="compositionally biased region" description="Low complexity" evidence="1">
    <location>
        <begin position="39"/>
        <end position="55"/>
    </location>
</feature>
<dbReference type="RefSeq" id="XP_007510954.1">
    <property type="nucleotide sequence ID" value="XM_007510892.1"/>
</dbReference>
<evidence type="ECO:0000256" key="1">
    <source>
        <dbReference type="SAM" id="MobiDB-lite"/>
    </source>
</evidence>
<accession>K8FI75</accession>
<sequence length="176" mass="19634">MNSHPLKLITRIDFRLHTDKMITRAAFNVGIIPTDTKTSSSSSSFARGGAAAASLARHKEQHHPITVVKHHRRHHHHLLRATKKGGPQKTEDTNKSSSKSTNFIKYQSKPYTDKDGDNPRPWYIDEASGKANGIVVIVVFLASQVFIGTVLQPLAVFINQLWEPIVGGNLYLDNIY</sequence>
<dbReference type="Proteomes" id="UP000198341">
    <property type="component" value="Chromosome 9"/>
</dbReference>
<keyword evidence="4" id="KW-1185">Reference proteome</keyword>
<feature type="region of interest" description="Disordered" evidence="1">
    <location>
        <begin position="36"/>
        <end position="118"/>
    </location>
</feature>
<keyword evidence="2" id="KW-0472">Membrane</keyword>
<evidence type="ECO:0000313" key="4">
    <source>
        <dbReference type="Proteomes" id="UP000198341"/>
    </source>
</evidence>
<protein>
    <submittedName>
        <fullName evidence="3">Uncharacterized protein</fullName>
    </submittedName>
</protein>
<dbReference type="AlphaFoldDB" id="K8FI75"/>
<keyword evidence="2" id="KW-1133">Transmembrane helix</keyword>
<dbReference type="EMBL" id="FO082270">
    <property type="protein sequence ID" value="CCO66514.1"/>
    <property type="molecule type" value="Genomic_DNA"/>
</dbReference>
<name>K8FI75_9CHLO</name>
<evidence type="ECO:0000256" key="2">
    <source>
        <dbReference type="SAM" id="Phobius"/>
    </source>
</evidence>
<keyword evidence="2" id="KW-0812">Transmembrane</keyword>
<proteinExistence type="predicted"/>
<feature type="transmembrane region" description="Helical" evidence="2">
    <location>
        <begin position="134"/>
        <end position="158"/>
    </location>
</feature>
<gene>
    <name evidence="3" type="ORF">Bathy09g02130</name>
</gene>
<dbReference type="OrthoDB" id="10447838at2759"/>
<dbReference type="KEGG" id="bpg:Bathy09g02130"/>